<gene>
    <name evidence="1" type="ORF">I9063_001603</name>
    <name evidence="2" type="ORF">JJB78_16845</name>
</gene>
<reference evidence="1" key="1">
    <citation type="journal article" date="2018" name="Genome Biol.">
        <title>SKESA: strategic k-mer extension for scrupulous assemblies.</title>
        <authorList>
            <person name="Souvorov A."/>
            <person name="Agarwala R."/>
            <person name="Lipman D.J."/>
        </authorList>
    </citation>
    <scope>NUCLEOTIDE SEQUENCE</scope>
    <source>
        <strain evidence="1">C25</strain>
    </source>
</reference>
<protein>
    <submittedName>
        <fullName evidence="1">Uncharacterized protein</fullName>
    </submittedName>
</protein>
<sequence>MSLLKKKLDITVEGEEYIMMFDMKSIAVYQELSNVSFAEGFLKLQLFDDVEAINFIASTLRKKSDPEEPLGKDFIENGNLLFALAVLRLNAIDYINMSLPISTIEKK</sequence>
<dbReference type="AlphaFoldDB" id="A0AAN5NB28"/>
<accession>A0AAN5NB28</accession>
<name>A0AAN5NB28_CLOPF</name>
<reference evidence="1" key="2">
    <citation type="submission" date="2020-07" db="EMBL/GenBank/DDBJ databases">
        <authorList>
            <consortium name="NCBI Pathogen Detection Project"/>
        </authorList>
    </citation>
    <scope>NUCLEOTIDE SEQUENCE</scope>
    <source>
        <strain evidence="1">C25</strain>
    </source>
</reference>
<dbReference type="Proteomes" id="UP000668358">
    <property type="component" value="Unassembled WGS sequence"/>
</dbReference>
<organism evidence="1 4">
    <name type="scientific">Clostridium perfringens</name>
    <dbReference type="NCBI Taxonomy" id="1502"/>
    <lineage>
        <taxon>Bacteria</taxon>
        <taxon>Bacillati</taxon>
        <taxon>Bacillota</taxon>
        <taxon>Clostridia</taxon>
        <taxon>Eubacteriales</taxon>
        <taxon>Clostridiaceae</taxon>
        <taxon>Clostridium</taxon>
    </lineage>
</organism>
<evidence type="ECO:0000313" key="3">
    <source>
        <dbReference type="Proteomes" id="UP000668358"/>
    </source>
</evidence>
<proteinExistence type="predicted"/>
<reference evidence="2 3" key="3">
    <citation type="submission" date="2020-12" db="EMBL/GenBank/DDBJ databases">
        <title>Comparative genomics of Clostridium perfringens reveals patterns of host-associated phylogenetic clades and virulence factors.</title>
        <authorList>
            <person name="Smith A.H."/>
            <person name="Geier R."/>
        </authorList>
    </citation>
    <scope>NUCLEOTIDE SEQUENCE [LARGE SCALE GENOMIC DNA]</scope>
    <source>
        <strain evidence="2 3">CHD15829P</strain>
    </source>
</reference>
<evidence type="ECO:0000313" key="2">
    <source>
        <dbReference type="EMBL" id="MBO3418111.1"/>
    </source>
</evidence>
<dbReference type="Proteomes" id="UP000855421">
    <property type="component" value="Unassembled WGS sequence"/>
</dbReference>
<dbReference type="EMBL" id="DACTBT010000008">
    <property type="protein sequence ID" value="HAT4298239.1"/>
    <property type="molecule type" value="Genomic_DNA"/>
</dbReference>
<dbReference type="RefSeq" id="WP_110003702.1">
    <property type="nucleotide sequence ID" value="NZ_AP026870.1"/>
</dbReference>
<comment type="caution">
    <text evidence="1">The sequence shown here is derived from an EMBL/GenBank/DDBJ whole genome shotgun (WGS) entry which is preliminary data.</text>
</comment>
<evidence type="ECO:0000313" key="4">
    <source>
        <dbReference type="Proteomes" id="UP000855421"/>
    </source>
</evidence>
<evidence type="ECO:0000313" key="1">
    <source>
        <dbReference type="EMBL" id="HAT4298239.1"/>
    </source>
</evidence>
<dbReference type="EMBL" id="JAENRE010000024">
    <property type="protein sequence ID" value="MBO3418111.1"/>
    <property type="molecule type" value="Genomic_DNA"/>
</dbReference>